<dbReference type="GO" id="GO:0071897">
    <property type="term" value="P:DNA biosynthetic process"/>
    <property type="evidence" value="ECO:0007669"/>
    <property type="project" value="UniProtKB-ARBA"/>
</dbReference>
<feature type="non-terminal residue" evidence="2">
    <location>
        <position position="124"/>
    </location>
</feature>
<dbReference type="PANTHER" id="PTHR19446">
    <property type="entry name" value="REVERSE TRANSCRIPTASES"/>
    <property type="match status" value="1"/>
</dbReference>
<dbReference type="OrthoDB" id="411871at2759"/>
<feature type="non-terminal residue" evidence="2">
    <location>
        <position position="1"/>
    </location>
</feature>
<sequence>ELKNWRPITLLDVEYKIYTGCLNERLKVVTDELLHPQQFGFRSNRMMEDAVMSIKSAIGESKASGEDIAVVGLDFRKAFDTIFVQAIHNVLTDSESVIDVDGYPRVQLKRRVKQGDPLSPTLFL</sequence>
<dbReference type="PROSITE" id="PS50878">
    <property type="entry name" value="RT_POL"/>
    <property type="match status" value="1"/>
</dbReference>
<evidence type="ECO:0000259" key="1">
    <source>
        <dbReference type="PROSITE" id="PS50878"/>
    </source>
</evidence>
<dbReference type="SUPFAM" id="SSF56672">
    <property type="entry name" value="DNA/RNA polymerases"/>
    <property type="match status" value="1"/>
</dbReference>
<name>A0A7T8HKC5_CALRO</name>
<organism evidence="2 3">
    <name type="scientific">Caligus rogercresseyi</name>
    <name type="common">Sea louse</name>
    <dbReference type="NCBI Taxonomy" id="217165"/>
    <lineage>
        <taxon>Eukaryota</taxon>
        <taxon>Metazoa</taxon>
        <taxon>Ecdysozoa</taxon>
        <taxon>Arthropoda</taxon>
        <taxon>Crustacea</taxon>
        <taxon>Multicrustacea</taxon>
        <taxon>Hexanauplia</taxon>
        <taxon>Copepoda</taxon>
        <taxon>Siphonostomatoida</taxon>
        <taxon>Caligidae</taxon>
        <taxon>Caligus</taxon>
    </lineage>
</organism>
<evidence type="ECO:0000313" key="2">
    <source>
        <dbReference type="EMBL" id="QQP51636.1"/>
    </source>
</evidence>
<dbReference type="CDD" id="cd01650">
    <property type="entry name" value="RT_nLTR_like"/>
    <property type="match status" value="1"/>
</dbReference>
<dbReference type="Pfam" id="PF00078">
    <property type="entry name" value="RVT_1"/>
    <property type="match status" value="1"/>
</dbReference>
<dbReference type="Proteomes" id="UP000595437">
    <property type="component" value="Chromosome 8"/>
</dbReference>
<accession>A0A7T8HKC5</accession>
<proteinExistence type="predicted"/>
<dbReference type="EMBL" id="CP045897">
    <property type="protein sequence ID" value="QQP51636.1"/>
    <property type="molecule type" value="Genomic_DNA"/>
</dbReference>
<reference evidence="3" key="1">
    <citation type="submission" date="2021-01" db="EMBL/GenBank/DDBJ databases">
        <title>Caligus Genome Assembly.</title>
        <authorList>
            <person name="Gallardo-Escarate C."/>
        </authorList>
    </citation>
    <scope>NUCLEOTIDE SEQUENCE [LARGE SCALE GENOMIC DNA]</scope>
</reference>
<gene>
    <name evidence="2" type="ORF">FKW44_013057</name>
</gene>
<dbReference type="AlphaFoldDB" id="A0A7T8HKC5"/>
<feature type="domain" description="Reverse transcriptase" evidence="1">
    <location>
        <begin position="1"/>
        <end position="124"/>
    </location>
</feature>
<dbReference type="InterPro" id="IPR043502">
    <property type="entry name" value="DNA/RNA_pol_sf"/>
</dbReference>
<dbReference type="InterPro" id="IPR000477">
    <property type="entry name" value="RT_dom"/>
</dbReference>
<evidence type="ECO:0000313" key="3">
    <source>
        <dbReference type="Proteomes" id="UP000595437"/>
    </source>
</evidence>
<protein>
    <recommendedName>
        <fullName evidence="1">Reverse transcriptase domain-containing protein</fullName>
    </recommendedName>
</protein>
<keyword evidence="3" id="KW-1185">Reference proteome</keyword>